<organism evidence="4 5">
    <name type="scientific">Corynebacterium resistens (strain DSM 45100 / JCM 12819 / GTC 2026 / SICGH 158)</name>
    <dbReference type="NCBI Taxonomy" id="662755"/>
    <lineage>
        <taxon>Bacteria</taxon>
        <taxon>Bacillati</taxon>
        <taxon>Actinomycetota</taxon>
        <taxon>Actinomycetes</taxon>
        <taxon>Mycobacteriales</taxon>
        <taxon>Corynebacteriaceae</taxon>
        <taxon>Corynebacterium</taxon>
    </lineage>
</organism>
<feature type="domain" description="Thioredoxin-like fold" evidence="3">
    <location>
        <begin position="74"/>
        <end position="226"/>
    </location>
</feature>
<protein>
    <recommendedName>
        <fullName evidence="3">Thioredoxin-like fold domain-containing protein</fullName>
    </recommendedName>
</protein>
<dbReference type="eggNOG" id="COG1651">
    <property type="taxonomic scope" value="Bacteria"/>
</dbReference>
<reference evidence="4 5" key="1">
    <citation type="journal article" date="2012" name="BMC Genomics">
        <title>Complete genome sequence, lifestyle, and multi-drug resistance of the human pathogen Corynebacterium resistens DSM 45100 isolated from blood samples of a leukemia patient.</title>
        <authorList>
            <person name="Schroder J."/>
            <person name="Maus I."/>
            <person name="Meyer K."/>
            <person name="Wordemann S."/>
            <person name="Blom J."/>
            <person name="Jaenicke S."/>
            <person name="Schneider J."/>
            <person name="Trost E."/>
            <person name="Tauch A."/>
        </authorList>
    </citation>
    <scope>NUCLEOTIDE SEQUENCE [LARGE SCALE GENOMIC DNA]</scope>
    <source>
        <strain evidence="5">DSM 45100 / JCM 12819 / CCUG 50093 / GTC 2026 / SICGH 158</strain>
    </source>
</reference>
<evidence type="ECO:0000313" key="5">
    <source>
        <dbReference type="Proteomes" id="UP000000492"/>
    </source>
</evidence>
<sequence length="274" mass="29955">MSQQIKAPNSRGGSGFVWVVVAILAIAAVVIGLFVWKQSTKNNIAEEMPQQDVNFTVSAKDGAIELASDKLKKDAPTVEVFSDFSCPHCSDLVKADHEDMHKALTDGDVKVVFRFLNILDQKPGGSSTRGGAVAYAIAKTGNAKAFWNMHDKMYLDQAEVARTWGWEELGKAAEAYDIDPGLVEKIKKGEVQNEDSSMFDKNSKILTDRGQQVSTPQVFANGKAYELKPDGQGGIKSWVPDLVWNKDKTAQNKTAQDKTAQDKGEDKSKGTNTK</sequence>
<dbReference type="Proteomes" id="UP000000492">
    <property type="component" value="Chromosome"/>
</dbReference>
<dbReference type="AlphaFoldDB" id="F8DXW1"/>
<dbReference type="EMBL" id="CP002857">
    <property type="protein sequence ID" value="AEI08758.1"/>
    <property type="molecule type" value="Genomic_DNA"/>
</dbReference>
<gene>
    <name evidence="4" type="ordered locus">CRES_0395</name>
</gene>
<name>F8DXW1_CORRG</name>
<keyword evidence="2" id="KW-0812">Transmembrane</keyword>
<dbReference type="InterPro" id="IPR036249">
    <property type="entry name" value="Thioredoxin-like_sf"/>
</dbReference>
<dbReference type="Gene3D" id="3.40.30.10">
    <property type="entry name" value="Glutaredoxin"/>
    <property type="match status" value="1"/>
</dbReference>
<dbReference type="STRING" id="662755.CRES_0395"/>
<keyword evidence="5" id="KW-1185">Reference proteome</keyword>
<dbReference type="Pfam" id="PF13462">
    <property type="entry name" value="Thioredoxin_4"/>
    <property type="match status" value="1"/>
</dbReference>
<feature type="region of interest" description="Disordered" evidence="1">
    <location>
        <begin position="247"/>
        <end position="274"/>
    </location>
</feature>
<evidence type="ECO:0000256" key="2">
    <source>
        <dbReference type="SAM" id="Phobius"/>
    </source>
</evidence>
<evidence type="ECO:0000256" key="1">
    <source>
        <dbReference type="SAM" id="MobiDB-lite"/>
    </source>
</evidence>
<dbReference type="InterPro" id="IPR012336">
    <property type="entry name" value="Thioredoxin-like_fold"/>
</dbReference>
<dbReference type="OrthoDB" id="117402at2"/>
<accession>F8DXW1</accession>
<keyword evidence="2" id="KW-1133">Transmembrane helix</keyword>
<feature type="transmembrane region" description="Helical" evidence="2">
    <location>
        <begin position="16"/>
        <end position="36"/>
    </location>
</feature>
<proteinExistence type="predicted"/>
<dbReference type="SUPFAM" id="SSF52833">
    <property type="entry name" value="Thioredoxin-like"/>
    <property type="match status" value="1"/>
</dbReference>
<evidence type="ECO:0000259" key="3">
    <source>
        <dbReference type="Pfam" id="PF13462"/>
    </source>
</evidence>
<keyword evidence="2" id="KW-0472">Membrane</keyword>
<dbReference type="KEGG" id="crd:CRES_0395"/>
<evidence type="ECO:0000313" key="4">
    <source>
        <dbReference type="EMBL" id="AEI08758.1"/>
    </source>
</evidence>
<dbReference type="RefSeq" id="WP_013887784.1">
    <property type="nucleotide sequence ID" value="NC_015673.1"/>
</dbReference>
<dbReference type="HOGENOM" id="CLU_000288_47_3_11"/>